<evidence type="ECO:0000256" key="1">
    <source>
        <dbReference type="SAM" id="Phobius"/>
    </source>
</evidence>
<keyword evidence="1" id="KW-0812">Transmembrane</keyword>
<dbReference type="EMBL" id="UHJL01000001">
    <property type="protein sequence ID" value="SUQ20020.1"/>
    <property type="molecule type" value="Genomic_DNA"/>
</dbReference>
<dbReference type="RefSeq" id="WP_109572475.1">
    <property type="nucleotide sequence ID" value="NZ_UHJL01000001.1"/>
</dbReference>
<dbReference type="AlphaFoldDB" id="A0A380RWT8"/>
<reference evidence="2 3" key="1">
    <citation type="submission" date="2017-08" db="EMBL/GenBank/DDBJ databases">
        <authorList>
            <person name="de Groot N.N."/>
        </authorList>
    </citation>
    <scope>NUCLEOTIDE SEQUENCE [LARGE SCALE GENOMIC DNA]</scope>
    <source>
        <strain evidence="2 3">HM2</strain>
    </source>
</reference>
<organism evidence="2 3">
    <name type="scientific">Fibrobacter succinogenes</name>
    <name type="common">Bacteroides succinogenes</name>
    <dbReference type="NCBI Taxonomy" id="833"/>
    <lineage>
        <taxon>Bacteria</taxon>
        <taxon>Pseudomonadati</taxon>
        <taxon>Fibrobacterota</taxon>
        <taxon>Fibrobacteria</taxon>
        <taxon>Fibrobacterales</taxon>
        <taxon>Fibrobacteraceae</taxon>
        <taxon>Fibrobacter</taxon>
    </lineage>
</organism>
<evidence type="ECO:0000313" key="2">
    <source>
        <dbReference type="EMBL" id="SUQ20020.1"/>
    </source>
</evidence>
<keyword evidence="1" id="KW-0472">Membrane</keyword>
<feature type="transmembrane region" description="Helical" evidence="1">
    <location>
        <begin position="101"/>
        <end position="121"/>
    </location>
</feature>
<gene>
    <name evidence="2" type="ORF">SAMN05661053_1270</name>
</gene>
<keyword evidence="1" id="KW-1133">Transmembrane helix</keyword>
<feature type="transmembrane region" description="Helical" evidence="1">
    <location>
        <begin position="158"/>
        <end position="183"/>
    </location>
</feature>
<dbReference type="Proteomes" id="UP000255423">
    <property type="component" value="Unassembled WGS sequence"/>
</dbReference>
<protein>
    <submittedName>
        <fullName evidence="2">Uncharacterized protein</fullName>
    </submittedName>
</protein>
<accession>A0A380RWT8</accession>
<proteinExistence type="predicted"/>
<name>A0A380RWT8_FIBSU</name>
<evidence type="ECO:0000313" key="3">
    <source>
        <dbReference type="Proteomes" id="UP000255423"/>
    </source>
</evidence>
<sequence length="196" mass="21456">MSNNSHKEMRLFKKLTAIPYLLVLLALLMPLANVSCSAKDDSKPIAQMTIYEIASGVDLDKSLSETASTQMRRMLKENPKIQDHFKTQMPNFPKMEAVPHLYGIIAAVVLAAVFSWIVPLASTVMGLLSMISLWSLLMKLSHIGGTLGIPLLKVEGGIGLYCASFLILIGTAMNLATLVRPMVVARRERKKAKASS</sequence>